<gene>
    <name evidence="1" type="ORF">A3B04_02290</name>
</gene>
<comment type="caution">
    <text evidence="1">The sequence shown here is derived from an EMBL/GenBank/DDBJ whole genome shotgun (WGS) entry which is preliminary data.</text>
</comment>
<protein>
    <submittedName>
        <fullName evidence="1">Uncharacterized protein</fullName>
    </submittedName>
</protein>
<reference evidence="1 2" key="1">
    <citation type="journal article" date="2016" name="Nat. Commun.">
        <title>Thousands of microbial genomes shed light on interconnected biogeochemical processes in an aquifer system.</title>
        <authorList>
            <person name="Anantharaman K."/>
            <person name="Brown C.T."/>
            <person name="Hug L.A."/>
            <person name="Sharon I."/>
            <person name="Castelle C.J."/>
            <person name="Probst A.J."/>
            <person name="Thomas B.C."/>
            <person name="Singh A."/>
            <person name="Wilkins M.J."/>
            <person name="Karaoz U."/>
            <person name="Brodie E.L."/>
            <person name="Williams K.H."/>
            <person name="Hubbard S.S."/>
            <person name="Banfield J.F."/>
        </authorList>
    </citation>
    <scope>NUCLEOTIDE SEQUENCE [LARGE SCALE GENOMIC DNA]</scope>
</reference>
<proteinExistence type="predicted"/>
<evidence type="ECO:0000313" key="2">
    <source>
        <dbReference type="Proteomes" id="UP000177126"/>
    </source>
</evidence>
<dbReference type="Proteomes" id="UP000177126">
    <property type="component" value="Unassembled WGS sequence"/>
</dbReference>
<accession>A0A1G2FRN2</accession>
<sequence length="244" mass="26687">MKMPHRFTLIIIIALLLGAGFYLAPGAPSTRAAAGDWLLAWSSNSYVPQNYEGKALPSRGSAIKVSAIPTKKLPQNPDALYYRWLLDGDIMGWAQGRGKSSFEFKVTKWGGDSHEIESQILDSEENVLWRGSLSVKIVNPQVLFKTIGNNYSVKDSLAAGTGQNLTFIAEPLFFNAQKISDLIFNWTLDGQALTSPDGKNPDQLTIKIPSGNLSTSIFKNLSLSVQNVADQLQQSTANLSIEIK</sequence>
<organism evidence="1 2">
    <name type="scientific">Candidatus Portnoybacteria bacterium RIFCSPLOWO2_02_FULL_39_11</name>
    <dbReference type="NCBI Taxonomy" id="1802001"/>
    <lineage>
        <taxon>Bacteria</taxon>
        <taxon>Candidatus Portnoyibacteriota</taxon>
    </lineage>
</organism>
<dbReference type="EMBL" id="MHNF01000033">
    <property type="protein sequence ID" value="OGZ40422.1"/>
    <property type="molecule type" value="Genomic_DNA"/>
</dbReference>
<dbReference type="AlphaFoldDB" id="A0A1G2FRN2"/>
<name>A0A1G2FRN2_9BACT</name>
<evidence type="ECO:0000313" key="1">
    <source>
        <dbReference type="EMBL" id="OGZ40422.1"/>
    </source>
</evidence>